<evidence type="ECO:0000256" key="2">
    <source>
        <dbReference type="ARBA" id="ARBA00009592"/>
    </source>
</evidence>
<keyword evidence="5 12" id="KW-0812">Transmembrane</keyword>
<dbReference type="SMART" id="SM00369">
    <property type="entry name" value="LRR_TYP"/>
    <property type="match status" value="5"/>
</dbReference>
<evidence type="ECO:0000313" key="14">
    <source>
        <dbReference type="EMBL" id="KAF3435120.1"/>
    </source>
</evidence>
<reference evidence="14" key="1">
    <citation type="submission" date="2020-03" db="EMBL/GenBank/DDBJ databases">
        <title>A high-quality chromosome-level genome assembly of a woody plant with both climbing and erect habits, Rhamnella rubrinervis.</title>
        <authorList>
            <person name="Lu Z."/>
            <person name="Yang Y."/>
            <person name="Zhu X."/>
            <person name="Sun Y."/>
        </authorList>
    </citation>
    <scope>NUCLEOTIDE SEQUENCE</scope>
    <source>
        <strain evidence="14">BYM</strain>
        <tissue evidence="14">Leaf</tissue>
    </source>
</reference>
<dbReference type="SUPFAM" id="SSF52047">
    <property type="entry name" value="RNI-like"/>
    <property type="match status" value="1"/>
</dbReference>
<dbReference type="InterPro" id="IPR001611">
    <property type="entry name" value="Leu-rich_rpt"/>
</dbReference>
<dbReference type="AlphaFoldDB" id="A0A8K0DWL9"/>
<keyword evidence="3" id="KW-1003">Cell membrane</keyword>
<keyword evidence="11" id="KW-0325">Glycoprotein</keyword>
<sequence>MGRFSWLYRVLFPLYFSTYVSSLFLSPSFPLRHSDESYALLQFKNSFSVDDSVSFASVCDGTTPPTTSWDGGSDCCAWSGVTCDNITGHVIGLDLSCGGLQGIIHSNSSLFLLHHLQSLNLSHNDFRGRAIPHEIGKLSNLQHLEIVWANLSGHIPQQFSYLSKLRTLRLQSLGSKRQLRLTTFTFKRILANLTKLQVLDLFCVDMSYVEPVSLMNLSSSLTSLGLSNCGLQGNLPDTIFHLPKLEQLYLGFNENLRGSLPRYNWSSSLTKLDLSFTKFLIDIPDLTRNLKYLDSLYLRNCNFVGSHALLFSNLTQIISLDLSYNDIGGHIPWSSLNFKRMKHLNLGGNNFTGQLPRFYSYNATQISFLPYPSENKSIAPAPWCLENLGLSDNLLSGTIPSWLYSIPSLTYLGLGNNQFTGHTHQFESLSLEGLDLSNNKLHGCFPLSIFFQQVNLSVLDLSSNYLTGFCSVNSNHSLGFLSNLRWLSFSHNQIQGQVPEWLWNVGTDSLFYLNLSHNSLTDIERIPWRNLEYLDLRSNLLHGQLPIPPPSIRVFSVSHNRMTGEVPSWICNLRSLEVLDLANNTLNGKLPPCMGNLSGNLSVLDIRMNKLHGVIPATLFGKKSALRAVNLNGNQLEGFLPRSLLNCEKLEVLDIGNNMINDTFPHWLESLPVLQVLILRSNKFHGSVPNPTVRFPFQKLRILDLSHNKFSGNLPTKLFENLRAMMETDTKKGLEYMGDLSYYQDSVSVEMKGHLHQLVKILVTFTTIDLSGNNFEGEIPESIGKLKALKVLNISHDKLNGFIPPSLGNLSELESLDLSSNVLVGTIPQQLADINFLSALNLSENRLVGRIPWGTQFQTFGNNSYGGNLDLCGPPLSKSCGNHVQQPSTSNFRQEDEDEQTNGIGWMIVLIGFGCGMVIGISIGYAVLSEKRIAQLMRWIGGERLCELLKRFKSKAR</sequence>
<evidence type="ECO:0000256" key="8">
    <source>
        <dbReference type="ARBA" id="ARBA00022989"/>
    </source>
</evidence>
<dbReference type="Proteomes" id="UP000796880">
    <property type="component" value="Unassembled WGS sequence"/>
</dbReference>
<dbReference type="GO" id="GO:0005886">
    <property type="term" value="C:plasma membrane"/>
    <property type="evidence" value="ECO:0007669"/>
    <property type="project" value="UniProtKB-SubCell"/>
</dbReference>
<dbReference type="Pfam" id="PF13516">
    <property type="entry name" value="LRR_6"/>
    <property type="match status" value="1"/>
</dbReference>
<dbReference type="OrthoDB" id="442066at2759"/>
<evidence type="ECO:0000259" key="13">
    <source>
        <dbReference type="Pfam" id="PF08263"/>
    </source>
</evidence>
<dbReference type="InterPro" id="IPR003591">
    <property type="entry name" value="Leu-rich_rpt_typical-subtyp"/>
</dbReference>
<dbReference type="PRINTS" id="PR00019">
    <property type="entry name" value="LEURICHRPT"/>
</dbReference>
<dbReference type="EMBL" id="VOIH02000010">
    <property type="protein sequence ID" value="KAF3435120.1"/>
    <property type="molecule type" value="Genomic_DNA"/>
</dbReference>
<dbReference type="FunFam" id="3.80.10.10:FF:000095">
    <property type="entry name" value="LRR receptor-like serine/threonine-protein kinase GSO1"/>
    <property type="match status" value="1"/>
</dbReference>
<dbReference type="FunFam" id="3.80.10.10:FF:000111">
    <property type="entry name" value="LRR receptor-like serine/threonine-protein kinase ERECTA"/>
    <property type="match status" value="1"/>
</dbReference>
<keyword evidence="8 12" id="KW-1133">Transmembrane helix</keyword>
<keyword evidence="6" id="KW-0732">Signal</keyword>
<dbReference type="Pfam" id="PF08263">
    <property type="entry name" value="LRRNT_2"/>
    <property type="match status" value="1"/>
</dbReference>
<comment type="caution">
    <text evidence="14">The sequence shown here is derived from an EMBL/GenBank/DDBJ whole genome shotgun (WGS) entry which is preliminary data.</text>
</comment>
<evidence type="ECO:0000256" key="7">
    <source>
        <dbReference type="ARBA" id="ARBA00022737"/>
    </source>
</evidence>
<protein>
    <recommendedName>
        <fullName evidence="13">Leucine-rich repeat-containing N-terminal plant-type domain-containing protein</fullName>
    </recommendedName>
</protein>
<dbReference type="Pfam" id="PF13855">
    <property type="entry name" value="LRR_8"/>
    <property type="match status" value="3"/>
</dbReference>
<dbReference type="PANTHER" id="PTHR48061">
    <property type="entry name" value="LEUCINE-RICH REPEAT RECEPTOR PROTEIN KINASE EMS1-LIKE-RELATED"/>
    <property type="match status" value="1"/>
</dbReference>
<keyword evidence="7" id="KW-0677">Repeat</keyword>
<feature type="domain" description="Leucine-rich repeat-containing N-terminal plant-type" evidence="13">
    <location>
        <begin position="33"/>
        <end position="84"/>
    </location>
</feature>
<proteinExistence type="inferred from homology"/>
<name>A0A8K0DWL9_9ROSA</name>
<keyword evidence="4" id="KW-0433">Leucine-rich repeat</keyword>
<comment type="similarity">
    <text evidence="2">Belongs to the RLP family.</text>
</comment>
<keyword evidence="9 12" id="KW-0472">Membrane</keyword>
<keyword evidence="10" id="KW-0675">Receptor</keyword>
<evidence type="ECO:0000256" key="12">
    <source>
        <dbReference type="SAM" id="Phobius"/>
    </source>
</evidence>
<dbReference type="PROSITE" id="PS51450">
    <property type="entry name" value="LRR"/>
    <property type="match status" value="1"/>
</dbReference>
<evidence type="ECO:0000256" key="4">
    <source>
        <dbReference type="ARBA" id="ARBA00022614"/>
    </source>
</evidence>
<dbReference type="Gene3D" id="3.80.10.10">
    <property type="entry name" value="Ribonuclease Inhibitor"/>
    <property type="match status" value="6"/>
</dbReference>
<keyword evidence="15" id="KW-1185">Reference proteome</keyword>
<evidence type="ECO:0000256" key="9">
    <source>
        <dbReference type="ARBA" id="ARBA00023136"/>
    </source>
</evidence>
<evidence type="ECO:0000256" key="10">
    <source>
        <dbReference type="ARBA" id="ARBA00023170"/>
    </source>
</evidence>
<evidence type="ECO:0000256" key="3">
    <source>
        <dbReference type="ARBA" id="ARBA00022475"/>
    </source>
</evidence>
<gene>
    <name evidence="14" type="ORF">FNV43_RR22207</name>
</gene>
<accession>A0A8K0DWL9</accession>
<evidence type="ECO:0000256" key="5">
    <source>
        <dbReference type="ARBA" id="ARBA00022692"/>
    </source>
</evidence>
<dbReference type="Pfam" id="PF00560">
    <property type="entry name" value="LRR_1"/>
    <property type="match status" value="5"/>
</dbReference>
<dbReference type="SMART" id="SM00365">
    <property type="entry name" value="LRR_SD22"/>
    <property type="match status" value="7"/>
</dbReference>
<evidence type="ECO:0000256" key="11">
    <source>
        <dbReference type="ARBA" id="ARBA00023180"/>
    </source>
</evidence>
<dbReference type="InterPro" id="IPR046956">
    <property type="entry name" value="RLP23-like"/>
</dbReference>
<organism evidence="14 15">
    <name type="scientific">Rhamnella rubrinervis</name>
    <dbReference type="NCBI Taxonomy" id="2594499"/>
    <lineage>
        <taxon>Eukaryota</taxon>
        <taxon>Viridiplantae</taxon>
        <taxon>Streptophyta</taxon>
        <taxon>Embryophyta</taxon>
        <taxon>Tracheophyta</taxon>
        <taxon>Spermatophyta</taxon>
        <taxon>Magnoliopsida</taxon>
        <taxon>eudicotyledons</taxon>
        <taxon>Gunneridae</taxon>
        <taxon>Pentapetalae</taxon>
        <taxon>rosids</taxon>
        <taxon>fabids</taxon>
        <taxon>Rosales</taxon>
        <taxon>Rhamnaceae</taxon>
        <taxon>rhamnoid group</taxon>
        <taxon>Rhamneae</taxon>
        <taxon>Rhamnella</taxon>
    </lineage>
</organism>
<dbReference type="InterPro" id="IPR013210">
    <property type="entry name" value="LRR_N_plant-typ"/>
</dbReference>
<dbReference type="InterPro" id="IPR032675">
    <property type="entry name" value="LRR_dom_sf"/>
</dbReference>
<comment type="subcellular location">
    <subcellularLocation>
        <location evidence="1">Cell membrane</location>
        <topology evidence="1">Single-pass type I membrane protein</topology>
    </subcellularLocation>
</comment>
<feature type="transmembrane region" description="Helical" evidence="12">
    <location>
        <begin position="904"/>
        <end position="928"/>
    </location>
</feature>
<dbReference type="SUPFAM" id="SSF52058">
    <property type="entry name" value="L domain-like"/>
    <property type="match status" value="2"/>
</dbReference>
<dbReference type="PANTHER" id="PTHR48061:SF46">
    <property type="entry name" value="LEUCINE-RICH REPEAT-CONTAINING N-TERMINAL PLANT-TYPE DOMAIN-CONTAINING PROTEIN"/>
    <property type="match status" value="1"/>
</dbReference>
<evidence type="ECO:0000256" key="1">
    <source>
        <dbReference type="ARBA" id="ARBA00004251"/>
    </source>
</evidence>
<evidence type="ECO:0000313" key="15">
    <source>
        <dbReference type="Proteomes" id="UP000796880"/>
    </source>
</evidence>
<evidence type="ECO:0000256" key="6">
    <source>
        <dbReference type="ARBA" id="ARBA00022729"/>
    </source>
</evidence>